<gene>
    <name evidence="6 11" type="primary">uvrC</name>
    <name evidence="11" type="ORF">FSW04_09980</name>
</gene>
<feature type="domain" description="UvrC family homology region profile" evidence="10">
    <location>
        <begin position="263"/>
        <end position="506"/>
    </location>
</feature>
<dbReference type="InterPro" id="IPR047296">
    <property type="entry name" value="GIY-YIG_UvrC_Cho"/>
</dbReference>
<evidence type="ECO:0000256" key="2">
    <source>
        <dbReference type="ARBA" id="ARBA00022763"/>
    </source>
</evidence>
<proteinExistence type="inferred from homology"/>
<keyword evidence="12" id="KW-1185">Reference proteome</keyword>
<feature type="domain" description="UVR" evidence="8">
    <location>
        <begin position="212"/>
        <end position="247"/>
    </location>
</feature>
<dbReference type="NCBIfam" id="NF001824">
    <property type="entry name" value="PRK00558.1-5"/>
    <property type="match status" value="1"/>
</dbReference>
<dbReference type="Gene3D" id="3.30.420.340">
    <property type="entry name" value="UvrC, RNAse H endonuclease domain"/>
    <property type="match status" value="1"/>
</dbReference>
<evidence type="ECO:0000259" key="8">
    <source>
        <dbReference type="PROSITE" id="PS50151"/>
    </source>
</evidence>
<evidence type="ECO:0000256" key="6">
    <source>
        <dbReference type="HAMAP-Rule" id="MF_00203"/>
    </source>
</evidence>
<feature type="compositionally biased region" description="Basic and acidic residues" evidence="7">
    <location>
        <begin position="7"/>
        <end position="20"/>
    </location>
</feature>
<evidence type="ECO:0000259" key="10">
    <source>
        <dbReference type="PROSITE" id="PS50165"/>
    </source>
</evidence>
<keyword evidence="1 6" id="KW-0963">Cytoplasm</keyword>
<dbReference type="InterPro" id="IPR000305">
    <property type="entry name" value="GIY-YIG_endonuc"/>
</dbReference>
<name>A0A5B8U4P8_9ACTN</name>
<dbReference type="PANTHER" id="PTHR30562:SF1">
    <property type="entry name" value="UVRABC SYSTEM PROTEIN C"/>
    <property type="match status" value="1"/>
</dbReference>
<dbReference type="InterPro" id="IPR001162">
    <property type="entry name" value="UvrC_RNase_H_dom"/>
</dbReference>
<comment type="subcellular location">
    <subcellularLocation>
        <location evidence="6">Cytoplasm</location>
    </subcellularLocation>
</comment>
<dbReference type="SMART" id="SM00465">
    <property type="entry name" value="GIYc"/>
    <property type="match status" value="1"/>
</dbReference>
<dbReference type="EMBL" id="CP042430">
    <property type="protein sequence ID" value="QEC47865.1"/>
    <property type="molecule type" value="Genomic_DNA"/>
</dbReference>
<dbReference type="GO" id="GO:0009380">
    <property type="term" value="C:excinuclease repair complex"/>
    <property type="evidence" value="ECO:0007669"/>
    <property type="project" value="InterPro"/>
</dbReference>
<organism evidence="11 12">
    <name type="scientific">Baekduia soli</name>
    <dbReference type="NCBI Taxonomy" id="496014"/>
    <lineage>
        <taxon>Bacteria</taxon>
        <taxon>Bacillati</taxon>
        <taxon>Actinomycetota</taxon>
        <taxon>Thermoleophilia</taxon>
        <taxon>Solirubrobacterales</taxon>
        <taxon>Baekduiaceae</taxon>
        <taxon>Baekduia</taxon>
    </lineage>
</organism>
<dbReference type="PROSITE" id="PS50151">
    <property type="entry name" value="UVR"/>
    <property type="match status" value="1"/>
</dbReference>
<dbReference type="GO" id="GO:0009432">
    <property type="term" value="P:SOS response"/>
    <property type="evidence" value="ECO:0007669"/>
    <property type="project" value="UniProtKB-UniRule"/>
</dbReference>
<comment type="similarity">
    <text evidence="6">Belongs to the UvrC family.</text>
</comment>
<dbReference type="Gene3D" id="3.40.1440.10">
    <property type="entry name" value="GIY-YIG endonuclease"/>
    <property type="match status" value="1"/>
</dbReference>
<evidence type="ECO:0000256" key="5">
    <source>
        <dbReference type="ARBA" id="ARBA00023204"/>
    </source>
</evidence>
<dbReference type="SUPFAM" id="SSF47781">
    <property type="entry name" value="RuvA domain 2-like"/>
    <property type="match status" value="1"/>
</dbReference>
<dbReference type="GO" id="GO:0005737">
    <property type="term" value="C:cytoplasm"/>
    <property type="evidence" value="ECO:0007669"/>
    <property type="project" value="UniProtKB-SubCell"/>
</dbReference>
<accession>A0A5B8U4P8</accession>
<evidence type="ECO:0000256" key="1">
    <source>
        <dbReference type="ARBA" id="ARBA00022490"/>
    </source>
</evidence>
<evidence type="ECO:0000313" key="12">
    <source>
        <dbReference type="Proteomes" id="UP000321805"/>
    </source>
</evidence>
<dbReference type="AlphaFoldDB" id="A0A5B8U4P8"/>
<comment type="function">
    <text evidence="6">The UvrABC repair system catalyzes the recognition and processing of DNA lesions. UvrC both incises the 5' and 3' sides of the lesion. The N-terminal half is responsible for the 3' incision and the C-terminal half is responsible for the 5' incision.</text>
</comment>
<evidence type="ECO:0000259" key="9">
    <source>
        <dbReference type="PROSITE" id="PS50164"/>
    </source>
</evidence>
<dbReference type="InterPro" id="IPR004791">
    <property type="entry name" value="UvrC"/>
</dbReference>
<protein>
    <recommendedName>
        <fullName evidence="6">UvrABC system protein C</fullName>
        <shortName evidence="6">Protein UvrC</shortName>
    </recommendedName>
    <alternativeName>
        <fullName evidence="6">Excinuclease ABC subunit C</fullName>
    </alternativeName>
</protein>
<evidence type="ECO:0000313" key="11">
    <source>
        <dbReference type="EMBL" id="QEC47865.1"/>
    </source>
</evidence>
<dbReference type="OrthoDB" id="9804933at2"/>
<dbReference type="Pfam" id="PF22920">
    <property type="entry name" value="UvrC_RNaseH"/>
    <property type="match status" value="1"/>
</dbReference>
<dbReference type="InterPro" id="IPR035901">
    <property type="entry name" value="GIY-YIG_endonuc_sf"/>
</dbReference>
<sequence length="632" mass="71092">MSTTSSSEDRRSRLAEQRRNLPDGPGVYLFRDERQKVIYVGKAKSIKKRVASHFSNPVTRGAFQMVDAIDGVEFILVSSETEALLVEQNFIKQYQPQFNIRLRDDKSYPYIAISMDEPFPRVYFTRERHRKTRLYFGPYSSAKRTRSTLETLGKVFQYRSCNGAEPGRRSGSPCLDYYIKRCGAPCVDYGVDRAQYMESIDGVRAFLSGRYREIERDLEVRMKSAAAAQEFEQAALERNRLAAVRSLLQKQRVASESHGSADVVAVAADGTDANAQVFQLRDGVLSDRQSFYLDNIQEGGIGEVAQEFLLQYYGEATVIPPQVIVQPEVEDLEPLAELLTERRGAGVEVRTAERGDKRRLLDLAERNARLALDQERLKAERSRQQRVVALDDLQEVLGLDALPLRVECFDISNLMGTHTVASMVVFEGGAPKKADYRRFTIRGGEEGVPDDFASMSEVLSRRLANWERQQDLSPHDPDRNESFATLPNLIVIDGGKGQLSAGVEALRGFLDRGVAVVSLAKRIEEVFVPGRADPIVLGHDTPALQLLQRVRDEAHRFAITHHRTRRDRAMTTSVLDDLPGIGEARKRTLLHHFGSPDAVLEATREQLEAVPGLPGKTARDLYTFLHRTRTGR</sequence>
<feature type="region of interest" description="Disordered" evidence="7">
    <location>
        <begin position="1"/>
        <end position="20"/>
    </location>
</feature>
<keyword evidence="6" id="KW-0742">SOS response</keyword>
<dbReference type="PROSITE" id="PS50165">
    <property type="entry name" value="UVRC"/>
    <property type="match status" value="1"/>
</dbReference>
<reference evidence="11 12" key="1">
    <citation type="journal article" date="2018" name="J. Microbiol.">
        <title>Baekduia soli gen. nov., sp. nov., a novel bacterium isolated from the soil of Baekdu Mountain and proposal of a novel family name, Baekduiaceae fam. nov.</title>
        <authorList>
            <person name="An D.S."/>
            <person name="Siddiqi M.Z."/>
            <person name="Kim K.H."/>
            <person name="Yu H.S."/>
            <person name="Im W.T."/>
        </authorList>
    </citation>
    <scope>NUCLEOTIDE SEQUENCE [LARGE SCALE GENOMIC DNA]</scope>
    <source>
        <strain evidence="11 12">BR7-21</strain>
    </source>
</reference>
<dbReference type="InterPro" id="IPR001943">
    <property type="entry name" value="UVR_dom"/>
</dbReference>
<dbReference type="GO" id="GO:0009381">
    <property type="term" value="F:excinuclease ABC activity"/>
    <property type="evidence" value="ECO:0007669"/>
    <property type="project" value="UniProtKB-UniRule"/>
</dbReference>
<dbReference type="GO" id="GO:0003677">
    <property type="term" value="F:DNA binding"/>
    <property type="evidence" value="ECO:0007669"/>
    <property type="project" value="UniProtKB-UniRule"/>
</dbReference>
<dbReference type="RefSeq" id="WP_146918803.1">
    <property type="nucleotide sequence ID" value="NZ_CP042430.1"/>
</dbReference>
<dbReference type="InterPro" id="IPR036876">
    <property type="entry name" value="UVR_dom_sf"/>
</dbReference>
<dbReference type="HAMAP" id="MF_00203">
    <property type="entry name" value="UvrC"/>
    <property type="match status" value="1"/>
</dbReference>
<dbReference type="InterPro" id="IPR038476">
    <property type="entry name" value="UvrC_RNase_H_dom_sf"/>
</dbReference>
<dbReference type="PROSITE" id="PS50164">
    <property type="entry name" value="GIY_YIG"/>
    <property type="match status" value="1"/>
</dbReference>
<dbReference type="Pfam" id="PF14520">
    <property type="entry name" value="HHH_5"/>
    <property type="match status" value="1"/>
</dbReference>
<keyword evidence="5 6" id="KW-0234">DNA repair</keyword>
<dbReference type="GO" id="GO:0006289">
    <property type="term" value="P:nucleotide-excision repair"/>
    <property type="evidence" value="ECO:0007669"/>
    <property type="project" value="UniProtKB-UniRule"/>
</dbReference>
<keyword evidence="2 6" id="KW-0227">DNA damage</keyword>
<keyword evidence="3 6" id="KW-0228">DNA excision</keyword>
<dbReference type="FunFam" id="3.40.1440.10:FF:000001">
    <property type="entry name" value="UvrABC system protein C"/>
    <property type="match status" value="1"/>
</dbReference>
<comment type="subunit">
    <text evidence="6">Interacts with UvrB in an incision complex.</text>
</comment>
<evidence type="ECO:0000256" key="3">
    <source>
        <dbReference type="ARBA" id="ARBA00022769"/>
    </source>
</evidence>
<dbReference type="Pfam" id="PF08459">
    <property type="entry name" value="UvrC_RNaseH_dom"/>
    <property type="match status" value="1"/>
</dbReference>
<dbReference type="NCBIfam" id="TIGR00194">
    <property type="entry name" value="uvrC"/>
    <property type="match status" value="1"/>
</dbReference>
<dbReference type="InterPro" id="IPR050066">
    <property type="entry name" value="UvrABC_protein_C"/>
</dbReference>
<dbReference type="KEGG" id="bsol:FSW04_09980"/>
<dbReference type="PANTHER" id="PTHR30562">
    <property type="entry name" value="UVRC/OXIDOREDUCTASE"/>
    <property type="match status" value="1"/>
</dbReference>
<dbReference type="InterPro" id="IPR010994">
    <property type="entry name" value="RuvA_2-like"/>
</dbReference>
<evidence type="ECO:0000256" key="4">
    <source>
        <dbReference type="ARBA" id="ARBA00022881"/>
    </source>
</evidence>
<dbReference type="SUPFAM" id="SSF46600">
    <property type="entry name" value="C-terminal UvrC-binding domain of UvrB"/>
    <property type="match status" value="1"/>
</dbReference>
<dbReference type="Pfam" id="PF01541">
    <property type="entry name" value="GIY-YIG"/>
    <property type="match status" value="1"/>
</dbReference>
<dbReference type="Proteomes" id="UP000321805">
    <property type="component" value="Chromosome"/>
</dbReference>
<dbReference type="Gene3D" id="1.10.150.20">
    <property type="entry name" value="5' to 3' exonuclease, C-terminal subdomain"/>
    <property type="match status" value="1"/>
</dbReference>
<dbReference type="CDD" id="cd10434">
    <property type="entry name" value="GIY-YIG_UvrC_Cho"/>
    <property type="match status" value="1"/>
</dbReference>
<feature type="domain" description="GIY-YIG" evidence="9">
    <location>
        <begin position="23"/>
        <end position="100"/>
    </location>
</feature>
<keyword evidence="4 6" id="KW-0267">Excision nuclease</keyword>
<evidence type="ECO:0000256" key="7">
    <source>
        <dbReference type="SAM" id="MobiDB-lite"/>
    </source>
</evidence>
<dbReference type="SUPFAM" id="SSF82771">
    <property type="entry name" value="GIY-YIG endonuclease"/>
    <property type="match status" value="1"/>
</dbReference>